<accession>E4UAL8</accession>
<sequence>MLSDEERLEPTHERLLPTPRGALVLLYLDRIGPLHQGDIEHLPGGLEGMLQRVDAPVGPLFVLGVEGRRYLGYKNPWKPLSMRYVTRRFATRRLIEELRRERPLVYKERFRGSVLLRDVVSGERLLVAGYPMPPSKPTLLELFRKGRELGARVTVAFDRPRGGRPFNLVRQGAVEFRRLRELPELPAMTLELVTARP</sequence>
<reference evidence="1 2" key="2">
    <citation type="journal article" date="2011" name="Stand. Genomic Sci.">
        <title>Complete genome sequence of Oceanithermus profundus type strain (506).</title>
        <authorList>
            <person name="Pati A."/>
            <person name="Zhang X."/>
            <person name="Lapidus A."/>
            <person name="Nolan M."/>
            <person name="Lucas S."/>
            <person name="Del Rio T.G."/>
            <person name="Tice H."/>
            <person name="Cheng J.F."/>
            <person name="Tapia R."/>
            <person name="Han C."/>
            <person name="Goodwin L."/>
            <person name="Pitluck S."/>
            <person name="Liolios K."/>
            <person name="Pagani I."/>
            <person name="Ivanova N."/>
            <person name="Mavromatis K."/>
            <person name="Chen A."/>
            <person name="Palaniappan K."/>
            <person name="Hauser L."/>
            <person name="Jeffries C.D."/>
            <person name="Brambilla E.M."/>
            <person name="Rohl A."/>
            <person name="Mwirichia R."/>
            <person name="Rohde M."/>
            <person name="Tindall B.J."/>
            <person name="Sikorski J."/>
            <person name="Wirth R."/>
            <person name="Goker M."/>
            <person name="Woyke T."/>
            <person name="Detter J.C."/>
            <person name="Bristow J."/>
            <person name="Eisen J.A."/>
            <person name="Markowitz V."/>
            <person name="Hugenholtz P."/>
            <person name="Kyrpides N.C."/>
            <person name="Klenk H.P."/>
            <person name="Land M."/>
        </authorList>
    </citation>
    <scope>NUCLEOTIDE SEQUENCE [LARGE SCALE GENOMIC DNA]</scope>
    <source>
        <strain evidence="2">DSM 14977 / NBRC 100410 / VKM B-2274 / 506</strain>
        <plasmid evidence="2">Plasmid pOCEPR01</plasmid>
    </source>
</reference>
<name>E4UAL8_OCEP5</name>
<keyword evidence="1" id="KW-0614">Plasmid</keyword>
<evidence type="ECO:0000313" key="2">
    <source>
        <dbReference type="Proteomes" id="UP000008722"/>
    </source>
</evidence>
<dbReference type="AlphaFoldDB" id="E4UAL8"/>
<keyword evidence="2" id="KW-1185">Reference proteome</keyword>
<dbReference type="EMBL" id="CP002362">
    <property type="protein sequence ID" value="ADR37797.1"/>
    <property type="molecule type" value="Genomic_DNA"/>
</dbReference>
<evidence type="ECO:0000313" key="1">
    <source>
        <dbReference type="EMBL" id="ADR37797.1"/>
    </source>
</evidence>
<proteinExistence type="predicted"/>
<reference evidence="2" key="1">
    <citation type="submission" date="2010-11" db="EMBL/GenBank/DDBJ databases">
        <title>The complete sequence of plasmid of Oceanithermus profundus DSM 14977.</title>
        <authorList>
            <consortium name="US DOE Joint Genome Institute (JGI-PGF)"/>
            <person name="Lucas S."/>
            <person name="Copeland A."/>
            <person name="Lapidus A."/>
            <person name="Bruce D."/>
            <person name="Goodwin L."/>
            <person name="Pitluck S."/>
            <person name="Kyrpides N."/>
            <person name="Mavromatis K."/>
            <person name="Pagani I."/>
            <person name="Ivanova N."/>
            <person name="Zhang X."/>
            <person name="Brettin T."/>
            <person name="Detter J.C."/>
            <person name="Tapia R."/>
            <person name="Han C."/>
            <person name="Land M."/>
            <person name="Hauser L."/>
            <person name="Markowitz V."/>
            <person name="Cheng J.-F."/>
            <person name="Hugenholtz P."/>
            <person name="Woyke T."/>
            <person name="Wu D."/>
            <person name="Tindall B."/>
            <person name="Faehnrich R."/>
            <person name="Brambilla E."/>
            <person name="Klenk H.-P."/>
            <person name="Eisen J.A."/>
        </authorList>
    </citation>
    <scope>NUCLEOTIDE SEQUENCE [LARGE SCALE GENOMIC DNA]</scope>
    <source>
        <strain evidence="2">DSM 14977 / NBRC 100410 / VKM B-2274 / 506</strain>
        <plasmid evidence="2">Plasmid pOCEPR01</plasmid>
    </source>
</reference>
<dbReference type="Proteomes" id="UP000008722">
    <property type="component" value="Plasmid pOCEPR01"/>
</dbReference>
<geneLocation type="plasmid" evidence="1 2">
    <name>pOCEPR01</name>
</geneLocation>
<dbReference type="KEGG" id="opr:Ocepr_2349"/>
<gene>
    <name evidence="1" type="ordered locus">Ocepr_2349</name>
</gene>
<protein>
    <submittedName>
        <fullName evidence="1">Uncharacterized protein</fullName>
    </submittedName>
</protein>
<organism evidence="1 2">
    <name type="scientific">Oceanithermus profundus (strain DSM 14977 / NBRC 100410 / VKM B-2274 / 506)</name>
    <dbReference type="NCBI Taxonomy" id="670487"/>
    <lineage>
        <taxon>Bacteria</taxon>
        <taxon>Thermotogati</taxon>
        <taxon>Deinococcota</taxon>
        <taxon>Deinococci</taxon>
        <taxon>Thermales</taxon>
        <taxon>Thermaceae</taxon>
        <taxon>Oceanithermus</taxon>
    </lineage>
</organism>
<dbReference type="HOGENOM" id="CLU_1382894_0_0_0"/>